<reference evidence="2" key="1">
    <citation type="submission" date="2016-10" db="EMBL/GenBank/DDBJ databases">
        <authorList>
            <person name="Varghese N."/>
            <person name="Submissions S."/>
        </authorList>
    </citation>
    <scope>NUCLEOTIDE SEQUENCE [LARGE SCALE GENOMIC DNA]</scope>
    <source>
        <strain evidence="2">CGMCC 1.3703</strain>
    </source>
</reference>
<evidence type="ECO:0000313" key="2">
    <source>
        <dbReference type="Proteomes" id="UP000198860"/>
    </source>
</evidence>
<evidence type="ECO:0000313" key="1">
    <source>
        <dbReference type="EMBL" id="SDO80381.1"/>
    </source>
</evidence>
<dbReference type="AlphaFoldDB" id="A0A1H0MJ54"/>
<gene>
    <name evidence="1" type="ORF">SAMN05421677_10853</name>
</gene>
<keyword evidence="2" id="KW-1185">Reference proteome</keyword>
<dbReference type="STRING" id="240303.SAMN05421677_10853"/>
<accession>A0A1H0MJ54</accession>
<sequence>MQNMKLELRFEESRAVLEVESTPEMDTVALTVRELDLNEEKSSDTVEYLEDISVTQVYLNHEEAESFAESLLFLARKNGRPDNE</sequence>
<dbReference type="Proteomes" id="UP000198860">
    <property type="component" value="Unassembled WGS sequence"/>
</dbReference>
<organism evidence="1 2">
    <name type="scientific">Halobacillus aidingensis</name>
    <dbReference type="NCBI Taxonomy" id="240303"/>
    <lineage>
        <taxon>Bacteria</taxon>
        <taxon>Bacillati</taxon>
        <taxon>Bacillota</taxon>
        <taxon>Bacilli</taxon>
        <taxon>Bacillales</taxon>
        <taxon>Bacillaceae</taxon>
        <taxon>Halobacillus</taxon>
    </lineage>
</organism>
<dbReference type="RefSeq" id="WP_089652322.1">
    <property type="nucleotide sequence ID" value="NZ_FNIZ01000008.1"/>
</dbReference>
<proteinExistence type="predicted"/>
<name>A0A1H0MJ54_HALAD</name>
<dbReference type="EMBL" id="FNIZ01000008">
    <property type="protein sequence ID" value="SDO80381.1"/>
    <property type="molecule type" value="Genomic_DNA"/>
</dbReference>
<protein>
    <submittedName>
        <fullName evidence="1">Uncharacterized protein</fullName>
    </submittedName>
</protein>